<evidence type="ECO:0000259" key="3">
    <source>
        <dbReference type="PROSITE" id="PS51186"/>
    </source>
</evidence>
<evidence type="ECO:0000256" key="2">
    <source>
        <dbReference type="ARBA" id="ARBA00023315"/>
    </source>
</evidence>
<dbReference type="InterPro" id="IPR000182">
    <property type="entry name" value="GNAT_dom"/>
</dbReference>
<dbReference type="PROSITE" id="PS51186">
    <property type="entry name" value="GNAT"/>
    <property type="match status" value="1"/>
</dbReference>
<dbReference type="SUPFAM" id="SSF55729">
    <property type="entry name" value="Acyl-CoA N-acyltransferases (Nat)"/>
    <property type="match status" value="1"/>
</dbReference>
<feature type="domain" description="N-acetyltransferase" evidence="3">
    <location>
        <begin position="21"/>
        <end position="175"/>
    </location>
</feature>
<dbReference type="PANTHER" id="PTHR43877:SF2">
    <property type="entry name" value="AMINOALKYLPHOSPHONATE N-ACETYLTRANSFERASE-RELATED"/>
    <property type="match status" value="1"/>
</dbReference>
<reference evidence="4 5" key="1">
    <citation type="submission" date="2014-12" db="EMBL/GenBank/DDBJ databases">
        <title>Genome sequencing of Arthrobacter phenanthrenivorans SWC37.</title>
        <authorList>
            <person name="Tan P.W."/>
            <person name="Chan K.-G."/>
        </authorList>
    </citation>
    <scope>NUCLEOTIDE SEQUENCE [LARGE SCALE GENOMIC DNA]</scope>
    <source>
        <strain evidence="4 5">SWC37</strain>
    </source>
</reference>
<dbReference type="InterPro" id="IPR016181">
    <property type="entry name" value="Acyl_CoA_acyltransferase"/>
</dbReference>
<dbReference type="Proteomes" id="UP000031196">
    <property type="component" value="Unassembled WGS sequence"/>
</dbReference>
<gene>
    <name evidence="4" type="ORF">RM50_05930</name>
</gene>
<keyword evidence="2" id="KW-0012">Acyltransferase</keyword>
<evidence type="ECO:0000313" key="4">
    <source>
        <dbReference type="EMBL" id="KIC68216.1"/>
    </source>
</evidence>
<organism evidence="4 5">
    <name type="scientific">Pseudarthrobacter phenanthrenivorans</name>
    <name type="common">Arthrobacter phenanthrenivorans</name>
    <dbReference type="NCBI Taxonomy" id="361575"/>
    <lineage>
        <taxon>Bacteria</taxon>
        <taxon>Bacillati</taxon>
        <taxon>Actinomycetota</taxon>
        <taxon>Actinomycetes</taxon>
        <taxon>Micrococcales</taxon>
        <taxon>Micrococcaceae</taxon>
        <taxon>Pseudarthrobacter</taxon>
    </lineage>
</organism>
<proteinExistence type="predicted"/>
<dbReference type="PANTHER" id="PTHR43877">
    <property type="entry name" value="AMINOALKYLPHOSPHONATE N-ACETYLTRANSFERASE-RELATED-RELATED"/>
    <property type="match status" value="1"/>
</dbReference>
<comment type="caution">
    <text evidence="4">The sequence shown here is derived from an EMBL/GenBank/DDBJ whole genome shotgun (WGS) entry which is preliminary data.</text>
</comment>
<sequence length="175" mass="18681">MTPAEDAVPALFTADVDGGMFRLRHATRNDLPALVQLLADDALGTGREAAADMGPYESALDAIDSDPSHLLLAGELVPPGGEGGPVIATFQLSFLPGLSRQGAWRSQLEGVRVASSLRSQGIGKLMVEWAIAESRRRGCSLMQLTTHTSRTAAHRFYERLGFEASHVGMKLPLEG</sequence>
<dbReference type="InterPro" id="IPR050832">
    <property type="entry name" value="Bact_Acetyltransf"/>
</dbReference>
<dbReference type="GO" id="GO:0016747">
    <property type="term" value="F:acyltransferase activity, transferring groups other than amino-acyl groups"/>
    <property type="evidence" value="ECO:0007669"/>
    <property type="project" value="InterPro"/>
</dbReference>
<dbReference type="CDD" id="cd04301">
    <property type="entry name" value="NAT_SF"/>
    <property type="match status" value="1"/>
</dbReference>
<evidence type="ECO:0000313" key="5">
    <source>
        <dbReference type="Proteomes" id="UP000031196"/>
    </source>
</evidence>
<accession>A0A0B4DND7</accession>
<dbReference type="EMBL" id="JWTB01000011">
    <property type="protein sequence ID" value="KIC68216.1"/>
    <property type="molecule type" value="Genomic_DNA"/>
</dbReference>
<protein>
    <submittedName>
        <fullName evidence="4">GNAT family acetyltransferase</fullName>
    </submittedName>
</protein>
<keyword evidence="1 4" id="KW-0808">Transferase</keyword>
<dbReference type="Pfam" id="PF00583">
    <property type="entry name" value="Acetyltransf_1"/>
    <property type="match status" value="1"/>
</dbReference>
<evidence type="ECO:0000256" key="1">
    <source>
        <dbReference type="ARBA" id="ARBA00022679"/>
    </source>
</evidence>
<dbReference type="AlphaFoldDB" id="A0A0B4DND7"/>
<name>A0A0B4DND7_PSEPS</name>
<dbReference type="Gene3D" id="3.40.630.30">
    <property type="match status" value="1"/>
</dbReference>